<dbReference type="GO" id="GO:0019563">
    <property type="term" value="P:glycerol catabolic process"/>
    <property type="evidence" value="ECO:0007669"/>
    <property type="project" value="TreeGrafter"/>
</dbReference>
<dbReference type="InterPro" id="IPR022896">
    <property type="entry name" value="TrioseP_Isoase_bac/euk"/>
</dbReference>
<dbReference type="AlphaFoldDB" id="A0A835XF46"/>
<comment type="pathway">
    <text evidence="4">Carbohydrate biosynthesis.</text>
</comment>
<evidence type="ECO:0000256" key="1">
    <source>
        <dbReference type="ARBA" id="ARBA00007422"/>
    </source>
</evidence>
<dbReference type="EMBL" id="JAEHOE010000197">
    <property type="protein sequence ID" value="KAG2482928.1"/>
    <property type="molecule type" value="Genomic_DNA"/>
</dbReference>
<dbReference type="SUPFAM" id="SSF51351">
    <property type="entry name" value="Triosephosphate isomerase (TIM)"/>
    <property type="match status" value="1"/>
</dbReference>
<protein>
    <recommendedName>
        <fullName evidence="7">Triosephosphate isomerase</fullName>
    </recommendedName>
</protein>
<proteinExistence type="inferred from homology"/>
<dbReference type="FunFam" id="3.20.20.70:FF:000025">
    <property type="entry name" value="Triosephosphate isomerase"/>
    <property type="match status" value="1"/>
</dbReference>
<dbReference type="InterPro" id="IPR013785">
    <property type="entry name" value="Aldolase_TIM"/>
</dbReference>
<gene>
    <name evidence="5" type="ORF">HYH03_018206</name>
</gene>
<dbReference type="InterPro" id="IPR000652">
    <property type="entry name" value="Triosephosphate_isomerase"/>
</dbReference>
<dbReference type="GO" id="GO:0005829">
    <property type="term" value="C:cytosol"/>
    <property type="evidence" value="ECO:0007669"/>
    <property type="project" value="TreeGrafter"/>
</dbReference>
<evidence type="ECO:0000313" key="5">
    <source>
        <dbReference type="EMBL" id="KAG2482928.1"/>
    </source>
</evidence>
<dbReference type="HAMAP" id="MF_00147_B">
    <property type="entry name" value="TIM_B"/>
    <property type="match status" value="1"/>
</dbReference>
<evidence type="ECO:0000313" key="6">
    <source>
        <dbReference type="Proteomes" id="UP000612055"/>
    </source>
</evidence>
<keyword evidence="6" id="KW-1185">Reference proteome</keyword>
<dbReference type="CDD" id="cd00311">
    <property type="entry name" value="TIM"/>
    <property type="match status" value="1"/>
</dbReference>
<dbReference type="OrthoDB" id="6715177at2759"/>
<dbReference type="GO" id="GO:0046166">
    <property type="term" value="P:glyceraldehyde-3-phosphate biosynthetic process"/>
    <property type="evidence" value="ECO:0007669"/>
    <property type="project" value="TreeGrafter"/>
</dbReference>
<dbReference type="PROSITE" id="PS51440">
    <property type="entry name" value="TIM_2"/>
    <property type="match status" value="1"/>
</dbReference>
<reference evidence="5" key="1">
    <citation type="journal article" date="2020" name="bioRxiv">
        <title>Comparative genomics of Chlamydomonas.</title>
        <authorList>
            <person name="Craig R.J."/>
            <person name="Hasan A.R."/>
            <person name="Ness R.W."/>
            <person name="Keightley P.D."/>
        </authorList>
    </citation>
    <scope>NUCLEOTIDE SEQUENCE</scope>
    <source>
        <strain evidence="5">CCAP 11/70</strain>
    </source>
</reference>
<dbReference type="GO" id="GO:0004807">
    <property type="term" value="F:triose-phosphate isomerase activity"/>
    <property type="evidence" value="ECO:0007669"/>
    <property type="project" value="InterPro"/>
</dbReference>
<dbReference type="PANTHER" id="PTHR21139:SF2">
    <property type="entry name" value="TRIOSEPHOSPHATE ISOMERASE"/>
    <property type="match status" value="1"/>
</dbReference>
<dbReference type="InterPro" id="IPR035990">
    <property type="entry name" value="TIM_sf"/>
</dbReference>
<evidence type="ECO:0000256" key="4">
    <source>
        <dbReference type="ARBA" id="ARBA00024331"/>
    </source>
</evidence>
<accession>A0A835XF46</accession>
<dbReference type="InterPro" id="IPR020861">
    <property type="entry name" value="Triosephosphate_isomerase_AS"/>
</dbReference>
<dbReference type="Gene3D" id="3.20.20.70">
    <property type="entry name" value="Aldolase class I"/>
    <property type="match status" value="1"/>
</dbReference>
<evidence type="ECO:0000256" key="3">
    <source>
        <dbReference type="ARBA" id="ARBA00023235"/>
    </source>
</evidence>
<organism evidence="5 6">
    <name type="scientific">Edaphochlamys debaryana</name>
    <dbReference type="NCBI Taxonomy" id="47281"/>
    <lineage>
        <taxon>Eukaryota</taxon>
        <taxon>Viridiplantae</taxon>
        <taxon>Chlorophyta</taxon>
        <taxon>core chlorophytes</taxon>
        <taxon>Chlorophyceae</taxon>
        <taxon>CS clade</taxon>
        <taxon>Chlamydomonadales</taxon>
        <taxon>Chlamydomonadales incertae sedis</taxon>
        <taxon>Edaphochlamys</taxon>
    </lineage>
</organism>
<comment type="similarity">
    <text evidence="1">Belongs to the triosephosphate isomerase family.</text>
</comment>
<dbReference type="GO" id="GO:0006096">
    <property type="term" value="P:glycolytic process"/>
    <property type="evidence" value="ECO:0007669"/>
    <property type="project" value="InterPro"/>
</dbReference>
<dbReference type="GO" id="GO:0006094">
    <property type="term" value="P:gluconeogenesis"/>
    <property type="evidence" value="ECO:0007669"/>
    <property type="project" value="TreeGrafter"/>
</dbReference>
<dbReference type="NCBIfam" id="TIGR00419">
    <property type="entry name" value="tim"/>
    <property type="match status" value="1"/>
</dbReference>
<comment type="subunit">
    <text evidence="2">Homodimer.</text>
</comment>
<dbReference type="PANTHER" id="PTHR21139">
    <property type="entry name" value="TRIOSEPHOSPHATE ISOMERASE"/>
    <property type="match status" value="1"/>
</dbReference>
<dbReference type="PROSITE" id="PS00171">
    <property type="entry name" value="TIM_1"/>
    <property type="match status" value="1"/>
</dbReference>
<evidence type="ECO:0008006" key="7">
    <source>
        <dbReference type="Google" id="ProtNLM"/>
    </source>
</evidence>
<name>A0A835XF46_9CHLO</name>
<sequence>MLAKRSATLPCRSAAAKPVVRVPASRGRLQVACSSHAKFFVGGNWKCNGSVASVRTLVDELNAGSVPKGVEVVCSPPYIYIDYVMQHLDAQKFALAAQNCWISGNGAFTGEVSAEQLADFGVPWVILGHSERRALCGETNEVVGKKSSHALAAGLGVIACVGETLEQRNGGAMWTVLDAQMKALVDEIKDWSKVVVAYEPVWAIGTGVVATPEQAQEVHARLRAFCAKHLGAAVADKLRIIYGGSVNDANCAELALQEDIDGFLVGGASLKGPAFIKICQSGAAKAQP</sequence>
<dbReference type="Proteomes" id="UP000612055">
    <property type="component" value="Unassembled WGS sequence"/>
</dbReference>
<comment type="caution">
    <text evidence="5">The sequence shown here is derived from an EMBL/GenBank/DDBJ whole genome shotgun (WGS) entry which is preliminary data.</text>
</comment>
<dbReference type="Pfam" id="PF00121">
    <property type="entry name" value="TIM"/>
    <property type="match status" value="1"/>
</dbReference>
<evidence type="ECO:0000256" key="2">
    <source>
        <dbReference type="ARBA" id="ARBA00011738"/>
    </source>
</evidence>
<keyword evidence="3" id="KW-0413">Isomerase</keyword>